<dbReference type="Proteomes" id="UP000661112">
    <property type="component" value="Unassembled WGS sequence"/>
</dbReference>
<proteinExistence type="predicted"/>
<dbReference type="InterPro" id="IPR008969">
    <property type="entry name" value="CarboxyPept-like_regulatory"/>
</dbReference>
<dbReference type="EMBL" id="JACJSG010000038">
    <property type="protein sequence ID" value="MBD2503622.1"/>
    <property type="molecule type" value="Genomic_DNA"/>
</dbReference>
<keyword evidence="2" id="KW-1185">Reference proteome</keyword>
<reference evidence="1 2" key="1">
    <citation type="journal article" date="2020" name="ISME J.">
        <title>Comparative genomics reveals insights into cyanobacterial evolution and habitat adaptation.</title>
        <authorList>
            <person name="Chen M.Y."/>
            <person name="Teng W.K."/>
            <person name="Zhao L."/>
            <person name="Hu C.X."/>
            <person name="Zhou Y.K."/>
            <person name="Han B.P."/>
            <person name="Song L.R."/>
            <person name="Shu W.S."/>
        </authorList>
    </citation>
    <scope>NUCLEOTIDE SEQUENCE [LARGE SCALE GENOMIC DNA]</scope>
    <source>
        <strain evidence="1 2">FACHB-119</strain>
    </source>
</reference>
<accession>A0ABR8D9L3</accession>
<organism evidence="1 2">
    <name type="scientific">Anabaena azotica FACHB-119</name>
    <dbReference type="NCBI Taxonomy" id="947527"/>
    <lineage>
        <taxon>Bacteria</taxon>
        <taxon>Bacillati</taxon>
        <taxon>Cyanobacteriota</taxon>
        <taxon>Cyanophyceae</taxon>
        <taxon>Nostocales</taxon>
        <taxon>Nostocaceae</taxon>
        <taxon>Anabaena</taxon>
        <taxon>Anabaena azotica</taxon>
    </lineage>
</organism>
<sequence>MFFSKSSDKQSDLVNTKLNLFTVGLNLGNRNINPAVLVRGSEDGTQAISLENWLIPYNAVIQALKLNVTTLNDGQLEMRSAGVVTRINPQELQNDPELGLVFSIQDLQRLFGVKAEFDINQYVIVLNVPWLSSVNSNQFDDNDRPVTVQGLSVIRPDKFNVAAVEQRVSATGSSRFSSRYTGDFQAVGTAFGGSWFIRTSQPNFPSLQTWNINEAQFLQQTDKTDYFVGSQPTFWQSQGSGDYWGFTLIQRQGFTPPNDLYAGASDPRQRLQASSIPRTISGQAQPGTLVRLVKGFGNKVIAEVLVDSSGIYRFENIQTGNRNLSGNYRIFLYPQGRLTAPPEIREATFSSMVGQIPAGTSAWMISGGLRRNSNNQSFFGNFSDFSGGISGRWGLSENLTVGVGGIYDQSFKGLSEVFWQPNNFPLQVAVSVQGGNELNMNANIRYNPSPNFSASLTSDRLSSRFNADWRVSSNIGLFAALDSRTASYGGVQFNYSQRNFYIFARASWDTDNNLRWFLSQSLGKIALNLQGNEIGTLSELTYNLSENSVYSSGHSLLLNYESRSQNFNDKLLTLAWLYRSQQKANDGNYLWEAKLGYGIGTQGSGLVATLGTTVLPGMMLRGRYQGISLTSDDSSFSLELVSSLGLQGGLSAGDRRSQDFRTQGGLMIKPFFDKNQNGKLDSGESVYTENANLLLLVNNQQLTRFRSQIESDRINLRLNPGTYRIDIDPAGYPLDWQATTDALAVNVVAGSYTSVMIPLVRSYTRSGVVTNAKGNPIAGARVEAIQASTGKRSFSVTNSAGVYYLEGLQQGEYDLQVNSQSTGSLKLEESSEAFQEMNIKL</sequence>
<dbReference type="SUPFAM" id="SSF49464">
    <property type="entry name" value="Carboxypeptidase regulatory domain-like"/>
    <property type="match status" value="1"/>
</dbReference>
<evidence type="ECO:0000313" key="2">
    <source>
        <dbReference type="Proteomes" id="UP000661112"/>
    </source>
</evidence>
<comment type="caution">
    <text evidence="1">The sequence shown here is derived from an EMBL/GenBank/DDBJ whole genome shotgun (WGS) entry which is preliminary data.</text>
</comment>
<dbReference type="Pfam" id="PF13620">
    <property type="entry name" value="CarboxypepD_reg"/>
    <property type="match status" value="1"/>
</dbReference>
<gene>
    <name evidence="1" type="ORF">H6G83_23940</name>
</gene>
<protein>
    <submittedName>
        <fullName evidence="1">Carboxypeptidase regulatory-like domain-containing protein</fullName>
    </submittedName>
</protein>
<evidence type="ECO:0000313" key="1">
    <source>
        <dbReference type="EMBL" id="MBD2503622.1"/>
    </source>
</evidence>
<dbReference type="Gene3D" id="2.60.40.1120">
    <property type="entry name" value="Carboxypeptidase-like, regulatory domain"/>
    <property type="match status" value="1"/>
</dbReference>
<name>A0ABR8D9L3_9NOST</name>